<reference evidence="2 3" key="1">
    <citation type="submission" date="2009-01" db="EMBL/GenBank/DDBJ databases">
        <authorList>
            <person name="Fulton L."/>
            <person name="Clifton S."/>
            <person name="Chinwalla A.T."/>
            <person name="Mitreva M."/>
            <person name="Sodergren E."/>
            <person name="Weinstock G."/>
            <person name="Clifton S."/>
            <person name="Dooling D.J."/>
            <person name="Fulton B."/>
            <person name="Minx P."/>
            <person name="Pepin K.H."/>
            <person name="Johnson M."/>
            <person name="Bhonagiri V."/>
            <person name="Nash W.E."/>
            <person name="Mardis E.R."/>
            <person name="Wilson R.K."/>
        </authorList>
    </citation>
    <scope>NUCLEOTIDE SEQUENCE [LARGE SCALE GENOMIC DNA]</scope>
    <source>
        <strain evidence="2 3">ATCC 33806</strain>
    </source>
</reference>
<organism evidence="2 3">
    <name type="scientific">Corynebacterium matruchotii ATCC 33806</name>
    <dbReference type="NCBI Taxonomy" id="566549"/>
    <lineage>
        <taxon>Bacteria</taxon>
        <taxon>Bacillati</taxon>
        <taxon>Actinomycetota</taxon>
        <taxon>Actinomycetes</taxon>
        <taxon>Mycobacteriales</taxon>
        <taxon>Corynebacteriaceae</taxon>
        <taxon>Corynebacterium</taxon>
    </lineage>
</organism>
<comment type="caution">
    <text evidence="2">The sequence shown here is derived from an EMBL/GenBank/DDBJ whole genome shotgun (WGS) entry which is preliminary data.</text>
</comment>
<proteinExistence type="predicted"/>
<dbReference type="AlphaFoldDB" id="C0E2R8"/>
<gene>
    <name evidence="2" type="ORF">CORMATOL_01273</name>
</gene>
<sequence>MLVDAPRQPTPMKNGKTPWLTGAGQGVVSNAGAEHVDKRL</sequence>
<evidence type="ECO:0000313" key="3">
    <source>
        <dbReference type="Proteomes" id="UP000006247"/>
    </source>
</evidence>
<accession>C0E2R8</accession>
<feature type="region of interest" description="Disordered" evidence="1">
    <location>
        <begin position="1"/>
        <end position="40"/>
    </location>
</feature>
<dbReference type="Proteomes" id="UP000006247">
    <property type="component" value="Unassembled WGS sequence"/>
</dbReference>
<protein>
    <submittedName>
        <fullName evidence="2">Uncharacterized protein</fullName>
    </submittedName>
</protein>
<evidence type="ECO:0000313" key="2">
    <source>
        <dbReference type="EMBL" id="EEG27203.1"/>
    </source>
</evidence>
<evidence type="ECO:0000256" key="1">
    <source>
        <dbReference type="SAM" id="MobiDB-lite"/>
    </source>
</evidence>
<dbReference type="EMBL" id="ACEB01000020">
    <property type="protein sequence ID" value="EEG27203.1"/>
    <property type="molecule type" value="Genomic_DNA"/>
</dbReference>
<dbReference type="HOGENOM" id="CLU_3288173_0_0_11"/>
<name>C0E2R8_9CORY</name>